<dbReference type="SUPFAM" id="SSF52799">
    <property type="entry name" value="(Phosphotyrosine protein) phosphatases II"/>
    <property type="match status" value="1"/>
</dbReference>
<feature type="domain" description="Tyrosine specific protein phosphatases" evidence="3">
    <location>
        <begin position="321"/>
        <end position="408"/>
    </location>
</feature>
<feature type="compositionally biased region" description="Low complexity" evidence="1">
    <location>
        <begin position="105"/>
        <end position="117"/>
    </location>
</feature>
<dbReference type="InterPro" id="IPR016130">
    <property type="entry name" value="Tyr_Pase_AS"/>
</dbReference>
<name>A0AAD3DXK4_9CHLO</name>
<evidence type="ECO:0000313" key="5">
    <source>
        <dbReference type="Proteomes" id="UP001054857"/>
    </source>
</evidence>
<dbReference type="PANTHER" id="PTHR19134">
    <property type="entry name" value="RECEPTOR-TYPE TYROSINE-PROTEIN PHOSPHATASE"/>
    <property type="match status" value="1"/>
</dbReference>
<feature type="region of interest" description="Disordered" evidence="1">
    <location>
        <begin position="75"/>
        <end position="117"/>
    </location>
</feature>
<dbReference type="InterPro" id="IPR050348">
    <property type="entry name" value="Protein-Tyr_Phosphatase"/>
</dbReference>
<evidence type="ECO:0000256" key="1">
    <source>
        <dbReference type="SAM" id="MobiDB-lite"/>
    </source>
</evidence>
<dbReference type="InterPro" id="IPR003595">
    <property type="entry name" value="Tyr_Pase_cat"/>
</dbReference>
<evidence type="ECO:0000259" key="3">
    <source>
        <dbReference type="PROSITE" id="PS50056"/>
    </source>
</evidence>
<dbReference type="InterPro" id="IPR000387">
    <property type="entry name" value="Tyr_Pase_dom"/>
</dbReference>
<dbReference type="InterPro" id="IPR000242">
    <property type="entry name" value="PTP_cat"/>
</dbReference>
<organism evidence="4 5">
    <name type="scientific">Astrephomene gubernaculifera</name>
    <dbReference type="NCBI Taxonomy" id="47775"/>
    <lineage>
        <taxon>Eukaryota</taxon>
        <taxon>Viridiplantae</taxon>
        <taxon>Chlorophyta</taxon>
        <taxon>core chlorophytes</taxon>
        <taxon>Chlorophyceae</taxon>
        <taxon>CS clade</taxon>
        <taxon>Chlamydomonadales</taxon>
        <taxon>Astrephomenaceae</taxon>
        <taxon>Astrephomene</taxon>
    </lineage>
</organism>
<dbReference type="EMBL" id="BMAR01000019">
    <property type="protein sequence ID" value="GFR47641.1"/>
    <property type="molecule type" value="Genomic_DNA"/>
</dbReference>
<reference evidence="4 5" key="1">
    <citation type="journal article" date="2021" name="Sci. Rep.">
        <title>Genome sequencing of the multicellular alga Astrephomene provides insights into convergent evolution of germ-soma differentiation.</title>
        <authorList>
            <person name="Yamashita S."/>
            <person name="Yamamoto K."/>
            <person name="Matsuzaki R."/>
            <person name="Suzuki S."/>
            <person name="Yamaguchi H."/>
            <person name="Hirooka S."/>
            <person name="Minakuchi Y."/>
            <person name="Miyagishima S."/>
            <person name="Kawachi M."/>
            <person name="Toyoda A."/>
            <person name="Nozaki H."/>
        </authorList>
    </citation>
    <scope>NUCLEOTIDE SEQUENCE [LARGE SCALE GENOMIC DNA]</scope>
    <source>
        <strain evidence="4 5">NIES-4017</strain>
    </source>
</reference>
<dbReference type="InterPro" id="IPR029021">
    <property type="entry name" value="Prot-tyrosine_phosphatase-like"/>
</dbReference>
<dbReference type="Pfam" id="PF00102">
    <property type="entry name" value="Y_phosphatase"/>
    <property type="match status" value="2"/>
</dbReference>
<dbReference type="PROSITE" id="PS00383">
    <property type="entry name" value="TYR_PHOSPHATASE_1"/>
    <property type="match status" value="1"/>
</dbReference>
<dbReference type="PROSITE" id="PS50056">
    <property type="entry name" value="TYR_PHOSPHATASE_2"/>
    <property type="match status" value="1"/>
</dbReference>
<accession>A0AAD3DXK4</accession>
<feature type="region of interest" description="Disordered" evidence="1">
    <location>
        <begin position="203"/>
        <end position="242"/>
    </location>
</feature>
<dbReference type="GO" id="GO:0004725">
    <property type="term" value="F:protein tyrosine phosphatase activity"/>
    <property type="evidence" value="ECO:0007669"/>
    <property type="project" value="InterPro"/>
</dbReference>
<feature type="domain" description="Tyrosine-protein phosphatase" evidence="2">
    <location>
        <begin position="26"/>
        <end position="417"/>
    </location>
</feature>
<dbReference type="SMART" id="SM00194">
    <property type="entry name" value="PTPc"/>
    <property type="match status" value="1"/>
</dbReference>
<dbReference type="AlphaFoldDB" id="A0AAD3DXK4"/>
<dbReference type="CDD" id="cd00047">
    <property type="entry name" value="PTPc"/>
    <property type="match status" value="1"/>
</dbReference>
<dbReference type="PRINTS" id="PR00700">
    <property type="entry name" value="PRTYPHPHTASE"/>
</dbReference>
<evidence type="ECO:0000313" key="4">
    <source>
        <dbReference type="EMBL" id="GFR47641.1"/>
    </source>
</evidence>
<sequence>MAESAQDVRRMALAVLHSRLMDGRQLVDEFRAVIARDQDIQHTFRAAQSPANTPKNRYVNVLPYDYNRVLLQSSSHNSAPNGAAASSATGRRSGSGTGEQPPFPSSSSSASSTPHAPSDYINASHVIHEDDQCDFSVAYIACQGPLAATVPDFWRMCWTEGVGAVVMLTNTVERGVTKCAPYYPTQPGTRLVLRNPTGAAVAGTTATASATGSTSYGPRSSSSQHHQQQHQTDGRIAASAASASAGPQEVLVQSCRSLLGGDLTHTQLQMLPYNTLHDNNGGNSSDAAAAATGTVPPRGVAHLRYNAWPDHGTPSDAGAIRAMCDMLRPIEAAGGAVVVHCSAGIGRTGTFCAIDILRRRLEHLQKEAEVRPGSVRQDDVHAALNLPELVQSLRRQRGGMVQTMEQYAFCYQAVFEELTEAGLEGLV</sequence>
<dbReference type="PANTHER" id="PTHR19134:SF449">
    <property type="entry name" value="TYROSINE-PROTEIN PHOSPHATASE 1"/>
    <property type="match status" value="1"/>
</dbReference>
<dbReference type="PROSITE" id="PS50055">
    <property type="entry name" value="TYR_PHOSPHATASE_PTP"/>
    <property type="match status" value="1"/>
</dbReference>
<evidence type="ECO:0000259" key="2">
    <source>
        <dbReference type="PROSITE" id="PS50055"/>
    </source>
</evidence>
<gene>
    <name evidence="4" type="ORF">Agub_g9383</name>
</gene>
<proteinExistence type="predicted"/>
<feature type="compositionally biased region" description="Low complexity" evidence="1">
    <location>
        <begin position="75"/>
        <end position="94"/>
    </location>
</feature>
<comment type="caution">
    <text evidence="4">The sequence shown here is derived from an EMBL/GenBank/DDBJ whole genome shotgun (WGS) entry which is preliminary data.</text>
</comment>
<dbReference type="Gene3D" id="3.90.190.10">
    <property type="entry name" value="Protein tyrosine phosphatase superfamily"/>
    <property type="match status" value="1"/>
</dbReference>
<keyword evidence="5" id="KW-1185">Reference proteome</keyword>
<dbReference type="SMART" id="SM00404">
    <property type="entry name" value="PTPc_motif"/>
    <property type="match status" value="1"/>
</dbReference>
<feature type="non-terminal residue" evidence="4">
    <location>
        <position position="427"/>
    </location>
</feature>
<dbReference type="Proteomes" id="UP001054857">
    <property type="component" value="Unassembled WGS sequence"/>
</dbReference>
<protein>
    <submittedName>
        <fullName evidence="4">Uncharacterized protein</fullName>
    </submittedName>
</protein>